<reference evidence="1" key="1">
    <citation type="submission" date="2014-09" db="EMBL/GenBank/DDBJ databases">
        <authorList>
            <person name="Magalhaes I.L.F."/>
            <person name="Oliveira U."/>
            <person name="Santos F.R."/>
            <person name="Vidigal T.H.D.A."/>
            <person name="Brescovit A.D."/>
            <person name="Santos A.J."/>
        </authorList>
    </citation>
    <scope>NUCLEOTIDE SEQUENCE</scope>
    <source>
        <tissue evidence="1">Shoot tissue taken approximately 20 cm above the soil surface</tissue>
    </source>
</reference>
<sequence>MLDSQINSLEMSDFLQTVGCETNQINEQNVL</sequence>
<dbReference type="EMBL" id="GBRH01277973">
    <property type="protein sequence ID" value="JAD19922.1"/>
    <property type="molecule type" value="Transcribed_RNA"/>
</dbReference>
<organism evidence="1">
    <name type="scientific">Arundo donax</name>
    <name type="common">Giant reed</name>
    <name type="synonym">Donax arundinaceus</name>
    <dbReference type="NCBI Taxonomy" id="35708"/>
    <lineage>
        <taxon>Eukaryota</taxon>
        <taxon>Viridiplantae</taxon>
        <taxon>Streptophyta</taxon>
        <taxon>Embryophyta</taxon>
        <taxon>Tracheophyta</taxon>
        <taxon>Spermatophyta</taxon>
        <taxon>Magnoliopsida</taxon>
        <taxon>Liliopsida</taxon>
        <taxon>Poales</taxon>
        <taxon>Poaceae</taxon>
        <taxon>PACMAD clade</taxon>
        <taxon>Arundinoideae</taxon>
        <taxon>Arundineae</taxon>
        <taxon>Arundo</taxon>
    </lineage>
</organism>
<evidence type="ECO:0000313" key="1">
    <source>
        <dbReference type="EMBL" id="JAD19922.1"/>
    </source>
</evidence>
<proteinExistence type="predicted"/>
<protein>
    <submittedName>
        <fullName evidence="1">Uncharacterized protein</fullName>
    </submittedName>
</protein>
<accession>A0A0A8Y868</accession>
<name>A0A0A8Y868_ARUDO</name>
<dbReference type="AlphaFoldDB" id="A0A0A8Y868"/>
<reference evidence="1" key="2">
    <citation type="journal article" date="2015" name="Data Brief">
        <title>Shoot transcriptome of the giant reed, Arundo donax.</title>
        <authorList>
            <person name="Barrero R.A."/>
            <person name="Guerrero F.D."/>
            <person name="Moolhuijzen P."/>
            <person name="Goolsby J.A."/>
            <person name="Tidwell J."/>
            <person name="Bellgard S.E."/>
            <person name="Bellgard M.I."/>
        </authorList>
    </citation>
    <scope>NUCLEOTIDE SEQUENCE</scope>
    <source>
        <tissue evidence="1">Shoot tissue taken approximately 20 cm above the soil surface</tissue>
    </source>
</reference>